<dbReference type="Proteomes" id="UP001596087">
    <property type="component" value="Unassembled WGS sequence"/>
</dbReference>
<accession>A0ABW0BES2</accession>
<comment type="caution">
    <text evidence="2">The sequence shown here is derived from an EMBL/GenBank/DDBJ whole genome shotgun (WGS) entry which is preliminary data.</text>
</comment>
<dbReference type="PANTHER" id="PTHR23026">
    <property type="entry name" value="NADPH NITROREDUCTASE"/>
    <property type="match status" value="1"/>
</dbReference>
<dbReference type="InterPro" id="IPR050627">
    <property type="entry name" value="Nitroreductase/BluB"/>
</dbReference>
<dbReference type="InterPro" id="IPR000415">
    <property type="entry name" value="Nitroreductase-like"/>
</dbReference>
<dbReference type="SUPFAM" id="SSF55469">
    <property type="entry name" value="FMN-dependent nitroreductase-like"/>
    <property type="match status" value="2"/>
</dbReference>
<dbReference type="PANTHER" id="PTHR23026:SF123">
    <property type="entry name" value="NAD(P)H NITROREDUCTASE RV3131-RELATED"/>
    <property type="match status" value="1"/>
</dbReference>
<protein>
    <submittedName>
        <fullName evidence="2">Acg family FMN-binding oxidoreductase</fullName>
    </submittedName>
</protein>
<dbReference type="EMBL" id="JBHSKD010000002">
    <property type="protein sequence ID" value="MFC5175477.1"/>
    <property type="molecule type" value="Genomic_DNA"/>
</dbReference>
<name>A0ABW0BES2_9ACTN</name>
<dbReference type="RefSeq" id="WP_378586289.1">
    <property type="nucleotide sequence ID" value="NZ_JBHSKD010000002.1"/>
</dbReference>
<feature type="region of interest" description="Disordered" evidence="1">
    <location>
        <begin position="192"/>
        <end position="230"/>
    </location>
</feature>
<evidence type="ECO:0000313" key="3">
    <source>
        <dbReference type="Proteomes" id="UP001596087"/>
    </source>
</evidence>
<dbReference type="NCBIfam" id="NF047509">
    <property type="entry name" value="Rv3131_FMN_oxido"/>
    <property type="match status" value="1"/>
</dbReference>
<dbReference type="Gene3D" id="3.40.109.10">
    <property type="entry name" value="NADH Oxidase"/>
    <property type="match status" value="2"/>
</dbReference>
<evidence type="ECO:0000313" key="2">
    <source>
        <dbReference type="EMBL" id="MFC5175477.1"/>
    </source>
</evidence>
<evidence type="ECO:0000256" key="1">
    <source>
        <dbReference type="SAM" id="MobiDB-lite"/>
    </source>
</evidence>
<keyword evidence="3" id="KW-1185">Reference proteome</keyword>
<sequence>MTARDLNGTVDDATLREVVRLACRAPSVHNTQPWRWRIDGARLELHVDRSRQLTVADPDGRDLLISCGAALHHAAVAAAGLGVPAHVVRFPDASDPDHLATLTLAPGSRTPRALAELHALEQRRTDRRRFTSWPIPDERLAKLAASVEHHDVHVLPLTDVSVRFRVELLISRAMTLQDGDEALGEEQRRWIDHSRSDGVPSDRVPDVDVYPSHRRSRFSPPPSQDSRHQLVESTDGLLAICTEKDDRTGWLEAGEALSGLWLHATTDGLSVVPLSQVIEVAETRVALRHEVFGALVAPQILLRIGWQEIARSELEPTPRRPVEDVLLP</sequence>
<reference evidence="3" key="1">
    <citation type="journal article" date="2019" name="Int. J. Syst. Evol. Microbiol.">
        <title>The Global Catalogue of Microorganisms (GCM) 10K type strain sequencing project: providing services to taxonomists for standard genome sequencing and annotation.</title>
        <authorList>
            <consortium name="The Broad Institute Genomics Platform"/>
            <consortium name="The Broad Institute Genome Sequencing Center for Infectious Disease"/>
            <person name="Wu L."/>
            <person name="Ma J."/>
        </authorList>
    </citation>
    <scope>NUCLEOTIDE SEQUENCE [LARGE SCALE GENOMIC DNA]</scope>
    <source>
        <strain evidence="3">DFY41</strain>
    </source>
</reference>
<gene>
    <name evidence="2" type="ORF">ACFPGP_02255</name>
</gene>
<organism evidence="2 3">
    <name type="scientific">Nocardioides taihuensis</name>
    <dbReference type="NCBI Taxonomy" id="1835606"/>
    <lineage>
        <taxon>Bacteria</taxon>
        <taxon>Bacillati</taxon>
        <taxon>Actinomycetota</taxon>
        <taxon>Actinomycetes</taxon>
        <taxon>Propionibacteriales</taxon>
        <taxon>Nocardioidaceae</taxon>
        <taxon>Nocardioides</taxon>
    </lineage>
</organism>
<proteinExistence type="predicted"/>